<keyword evidence="2" id="KW-1185">Reference proteome</keyword>
<gene>
    <name evidence="1" type="ORF">Lalb_Chr15g0080251</name>
</gene>
<proteinExistence type="predicted"/>
<sequence>MSFSLSQRKFWILNSNKDDAINKGRRPCLERPGLSAHGWTATAVSGGSLWLLHRCTLRLKAYTVADHCIQPRRQHTDPVLDVLATPAWPE</sequence>
<dbReference type="Proteomes" id="UP000447434">
    <property type="component" value="Chromosome 15"/>
</dbReference>
<reference evidence="2" key="1">
    <citation type="journal article" date="2020" name="Nat. Commun.">
        <title>Genome sequence of the cluster root forming white lupin.</title>
        <authorList>
            <person name="Hufnagel B."/>
            <person name="Marques A."/>
            <person name="Soriano A."/>
            <person name="Marques L."/>
            <person name="Divol F."/>
            <person name="Doumas P."/>
            <person name="Sallet E."/>
            <person name="Mancinotti D."/>
            <person name="Carrere S."/>
            <person name="Marande W."/>
            <person name="Arribat S."/>
            <person name="Keller J."/>
            <person name="Huneau C."/>
            <person name="Blein T."/>
            <person name="Aime D."/>
            <person name="Laguerre M."/>
            <person name="Taylor J."/>
            <person name="Schubert V."/>
            <person name="Nelson M."/>
            <person name="Geu-Flores F."/>
            <person name="Crespi M."/>
            <person name="Gallardo-Guerrero K."/>
            <person name="Delaux P.-M."/>
            <person name="Salse J."/>
            <person name="Berges H."/>
            <person name="Guyot R."/>
            <person name="Gouzy J."/>
            <person name="Peret B."/>
        </authorList>
    </citation>
    <scope>NUCLEOTIDE SEQUENCE [LARGE SCALE GENOMIC DNA]</scope>
    <source>
        <strain evidence="2">cv. Amiga</strain>
    </source>
</reference>
<comment type="caution">
    <text evidence="1">The sequence shown here is derived from an EMBL/GenBank/DDBJ whole genome shotgun (WGS) entry which is preliminary data.</text>
</comment>
<accession>A0A6A4PD34</accession>
<name>A0A6A4PD34_LUPAL</name>
<dbReference type="AlphaFoldDB" id="A0A6A4PD34"/>
<evidence type="ECO:0000313" key="1">
    <source>
        <dbReference type="EMBL" id="KAE9598389.1"/>
    </source>
</evidence>
<organism evidence="1 2">
    <name type="scientific">Lupinus albus</name>
    <name type="common">White lupine</name>
    <name type="synonym">Lupinus termis</name>
    <dbReference type="NCBI Taxonomy" id="3870"/>
    <lineage>
        <taxon>Eukaryota</taxon>
        <taxon>Viridiplantae</taxon>
        <taxon>Streptophyta</taxon>
        <taxon>Embryophyta</taxon>
        <taxon>Tracheophyta</taxon>
        <taxon>Spermatophyta</taxon>
        <taxon>Magnoliopsida</taxon>
        <taxon>eudicotyledons</taxon>
        <taxon>Gunneridae</taxon>
        <taxon>Pentapetalae</taxon>
        <taxon>rosids</taxon>
        <taxon>fabids</taxon>
        <taxon>Fabales</taxon>
        <taxon>Fabaceae</taxon>
        <taxon>Papilionoideae</taxon>
        <taxon>50 kb inversion clade</taxon>
        <taxon>genistoids sensu lato</taxon>
        <taxon>core genistoids</taxon>
        <taxon>Genisteae</taxon>
        <taxon>Lupinus</taxon>
    </lineage>
</organism>
<dbReference type="EMBL" id="WOCE01000015">
    <property type="protein sequence ID" value="KAE9598389.1"/>
    <property type="molecule type" value="Genomic_DNA"/>
</dbReference>
<evidence type="ECO:0000313" key="2">
    <source>
        <dbReference type="Proteomes" id="UP000447434"/>
    </source>
</evidence>
<protein>
    <submittedName>
        <fullName evidence="1">Uncharacterized protein</fullName>
    </submittedName>
</protein>